<evidence type="ECO:0000256" key="1">
    <source>
        <dbReference type="ARBA" id="ARBA00004123"/>
    </source>
</evidence>
<keyword evidence="9" id="KW-1185">Reference proteome</keyword>
<evidence type="ECO:0000313" key="9">
    <source>
        <dbReference type="Proteomes" id="UP001231189"/>
    </source>
</evidence>
<dbReference type="InterPro" id="IPR036955">
    <property type="entry name" value="AP2/ERF_dom_sf"/>
</dbReference>
<dbReference type="GO" id="GO:0005634">
    <property type="term" value="C:nucleus"/>
    <property type="evidence" value="ECO:0007669"/>
    <property type="project" value="UniProtKB-SubCell"/>
</dbReference>
<dbReference type="PRINTS" id="PR00367">
    <property type="entry name" value="ETHRSPELEMNT"/>
</dbReference>
<dbReference type="Pfam" id="PF00847">
    <property type="entry name" value="AP2"/>
    <property type="match status" value="1"/>
</dbReference>
<dbReference type="SUPFAM" id="SSF54171">
    <property type="entry name" value="DNA-binding domain"/>
    <property type="match status" value="1"/>
</dbReference>
<feature type="region of interest" description="Disordered" evidence="6">
    <location>
        <begin position="1"/>
        <end position="183"/>
    </location>
</feature>
<organism evidence="8 9">
    <name type="scientific">Lolium multiflorum</name>
    <name type="common">Italian ryegrass</name>
    <name type="synonym">Lolium perenne subsp. multiflorum</name>
    <dbReference type="NCBI Taxonomy" id="4521"/>
    <lineage>
        <taxon>Eukaryota</taxon>
        <taxon>Viridiplantae</taxon>
        <taxon>Streptophyta</taxon>
        <taxon>Embryophyta</taxon>
        <taxon>Tracheophyta</taxon>
        <taxon>Spermatophyta</taxon>
        <taxon>Magnoliopsida</taxon>
        <taxon>Liliopsida</taxon>
        <taxon>Poales</taxon>
        <taxon>Poaceae</taxon>
        <taxon>BOP clade</taxon>
        <taxon>Pooideae</taxon>
        <taxon>Poodae</taxon>
        <taxon>Poeae</taxon>
        <taxon>Poeae Chloroplast Group 2 (Poeae type)</taxon>
        <taxon>Loliodinae</taxon>
        <taxon>Loliinae</taxon>
        <taxon>Lolium</taxon>
    </lineage>
</organism>
<dbReference type="GO" id="GO:0003700">
    <property type="term" value="F:DNA-binding transcription factor activity"/>
    <property type="evidence" value="ECO:0007669"/>
    <property type="project" value="InterPro"/>
</dbReference>
<evidence type="ECO:0000313" key="8">
    <source>
        <dbReference type="EMBL" id="KAK1686339.1"/>
    </source>
</evidence>
<keyword evidence="3" id="KW-0238">DNA-binding</keyword>
<dbReference type="GO" id="GO:0003677">
    <property type="term" value="F:DNA binding"/>
    <property type="evidence" value="ECO:0007669"/>
    <property type="project" value="UniProtKB-KW"/>
</dbReference>
<dbReference type="CDD" id="cd00018">
    <property type="entry name" value="AP2"/>
    <property type="match status" value="1"/>
</dbReference>
<feature type="compositionally biased region" description="Low complexity" evidence="6">
    <location>
        <begin position="323"/>
        <end position="351"/>
    </location>
</feature>
<keyword evidence="2" id="KW-0805">Transcription regulation</keyword>
<keyword evidence="5" id="KW-0539">Nucleus</keyword>
<sequence>MENYSLLMSSKCDEDGGRDGSCRWRSSSGASSSSGQQVGTKTVSQTCLDGGSGRGKQPRVSSPKTYEWGKVGRRSKSAAHQNGAILPHAPSPPSSTPPPAAQSHHRRRLLSFPPQALTSKQRQLPLYPAPNNPACLKLGPRETHSADGRTTRLSARNCPSDSSRRPRERSSGPAARPGVPMRNGSTMVHTAAAAAMGVAPRYRGVRKRPWGRFAAEIRDPAKRARLWLGTYDSAEAAARAYDAAALALRGPLALTNFPLPPPLPSFPPPCSRRRPTAAPSPACSASSTVESFSGPRPPRRTRLPPRAPAPAPARPGDGDGACHSDCASSASVVDDAGDEAASAACPRAPAPLGFDLNLPPPVDQEQQGLCTELRLW</sequence>
<comment type="subcellular location">
    <subcellularLocation>
        <location evidence="1">Nucleus</location>
    </subcellularLocation>
</comment>
<evidence type="ECO:0000256" key="3">
    <source>
        <dbReference type="ARBA" id="ARBA00023125"/>
    </source>
</evidence>
<feature type="compositionally biased region" description="Basic and acidic residues" evidence="6">
    <location>
        <begin position="11"/>
        <end position="22"/>
    </location>
</feature>
<evidence type="ECO:0000256" key="2">
    <source>
        <dbReference type="ARBA" id="ARBA00023015"/>
    </source>
</evidence>
<dbReference type="AlphaFoldDB" id="A0AAD8TRA1"/>
<proteinExistence type="predicted"/>
<evidence type="ECO:0000256" key="4">
    <source>
        <dbReference type="ARBA" id="ARBA00023163"/>
    </source>
</evidence>
<feature type="compositionally biased region" description="Polar residues" evidence="6">
    <location>
        <begin position="36"/>
        <end position="47"/>
    </location>
</feature>
<name>A0AAD8TRA1_LOLMU</name>
<dbReference type="InterPro" id="IPR016177">
    <property type="entry name" value="DNA-bd_dom_sf"/>
</dbReference>
<dbReference type="PANTHER" id="PTHR31677">
    <property type="entry name" value="AP2 DOMAIN CLASS TRANSCRIPTION FACTOR"/>
    <property type="match status" value="1"/>
</dbReference>
<feature type="compositionally biased region" description="Low complexity" evidence="6">
    <location>
        <begin position="26"/>
        <end position="35"/>
    </location>
</feature>
<dbReference type="FunFam" id="3.30.730.10:FF:000001">
    <property type="entry name" value="Ethylene-responsive transcription factor 2"/>
    <property type="match status" value="1"/>
</dbReference>
<dbReference type="EMBL" id="JAUUTY010000002">
    <property type="protein sequence ID" value="KAK1686339.1"/>
    <property type="molecule type" value="Genomic_DNA"/>
</dbReference>
<feature type="compositionally biased region" description="Basic and acidic residues" evidence="6">
    <location>
        <begin position="139"/>
        <end position="150"/>
    </location>
</feature>
<dbReference type="SMART" id="SM00380">
    <property type="entry name" value="AP2"/>
    <property type="match status" value="1"/>
</dbReference>
<dbReference type="PROSITE" id="PS51032">
    <property type="entry name" value="AP2_ERF"/>
    <property type="match status" value="1"/>
</dbReference>
<feature type="compositionally biased region" description="Low complexity" evidence="6">
    <location>
        <begin position="276"/>
        <end position="288"/>
    </location>
</feature>
<dbReference type="InterPro" id="IPR001471">
    <property type="entry name" value="AP2/ERF_dom"/>
</dbReference>
<feature type="compositionally biased region" description="Pro residues" evidence="6">
    <location>
        <begin position="89"/>
        <end position="100"/>
    </location>
</feature>
<feature type="domain" description="AP2/ERF" evidence="7">
    <location>
        <begin position="201"/>
        <end position="258"/>
    </location>
</feature>
<comment type="caution">
    <text evidence="8">The sequence shown here is derived from an EMBL/GenBank/DDBJ whole genome shotgun (WGS) entry which is preliminary data.</text>
</comment>
<evidence type="ECO:0000259" key="7">
    <source>
        <dbReference type="PROSITE" id="PS51032"/>
    </source>
</evidence>
<evidence type="ECO:0000256" key="6">
    <source>
        <dbReference type="SAM" id="MobiDB-lite"/>
    </source>
</evidence>
<gene>
    <name evidence="8" type="ORF">QYE76_047187</name>
</gene>
<dbReference type="Gene3D" id="3.30.730.10">
    <property type="entry name" value="AP2/ERF domain"/>
    <property type="match status" value="1"/>
</dbReference>
<keyword evidence="4" id="KW-0804">Transcription</keyword>
<accession>A0AAD8TRA1</accession>
<evidence type="ECO:0000256" key="5">
    <source>
        <dbReference type="ARBA" id="ARBA00023242"/>
    </source>
</evidence>
<dbReference type="Proteomes" id="UP001231189">
    <property type="component" value="Unassembled WGS sequence"/>
</dbReference>
<feature type="region of interest" description="Disordered" evidence="6">
    <location>
        <begin position="265"/>
        <end position="365"/>
    </location>
</feature>
<protein>
    <recommendedName>
        <fullName evidence="7">AP2/ERF domain-containing protein</fullName>
    </recommendedName>
</protein>
<dbReference type="PANTHER" id="PTHR31677:SF248">
    <property type="entry name" value="OS04G0669200 PROTEIN"/>
    <property type="match status" value="1"/>
</dbReference>
<reference evidence="8" key="1">
    <citation type="submission" date="2023-07" db="EMBL/GenBank/DDBJ databases">
        <title>A chromosome-level genome assembly of Lolium multiflorum.</title>
        <authorList>
            <person name="Chen Y."/>
            <person name="Copetti D."/>
            <person name="Kolliker R."/>
            <person name="Studer B."/>
        </authorList>
    </citation>
    <scope>NUCLEOTIDE SEQUENCE</scope>
    <source>
        <strain evidence="8">02402/16</strain>
        <tissue evidence="8">Leaf</tissue>
    </source>
</reference>